<dbReference type="KEGG" id="kvl:KVU_0126"/>
<dbReference type="GO" id="GO:0004174">
    <property type="term" value="F:electron-transferring-flavoprotein dehydrogenase activity"/>
    <property type="evidence" value="ECO:0007669"/>
    <property type="project" value="UniProtKB-UniRule"/>
</dbReference>
<evidence type="ECO:0000256" key="13">
    <source>
        <dbReference type="ARBA" id="ARBA00052682"/>
    </source>
</evidence>
<dbReference type="Gene3D" id="3.30.9.90">
    <property type="match status" value="1"/>
</dbReference>
<keyword evidence="8 14" id="KW-0249">Electron transport</keyword>
<keyword evidence="11 14" id="KW-0411">Iron-sulfur</keyword>
<keyword evidence="3 14" id="KW-0813">Transport</keyword>
<evidence type="ECO:0000256" key="10">
    <source>
        <dbReference type="ARBA" id="ARBA00023004"/>
    </source>
</evidence>
<accession>F9Y8F6</accession>
<evidence type="ECO:0000256" key="7">
    <source>
        <dbReference type="ARBA" id="ARBA00022827"/>
    </source>
</evidence>
<dbReference type="SUPFAM" id="SSF51905">
    <property type="entry name" value="FAD/NAD(P)-binding domain"/>
    <property type="match status" value="1"/>
</dbReference>
<keyword evidence="12 14" id="KW-0830">Ubiquinone</keyword>
<evidence type="ECO:0000256" key="5">
    <source>
        <dbReference type="ARBA" id="ARBA00022630"/>
    </source>
</evidence>
<dbReference type="PRINTS" id="PR00420">
    <property type="entry name" value="RNGMNOXGNASE"/>
</dbReference>
<feature type="domain" description="ETF-QO/FixC ubiquinone-binding" evidence="16">
    <location>
        <begin position="212"/>
        <end position="305"/>
    </location>
</feature>
<comment type="catalytic activity">
    <reaction evidence="13 14">
        <text>a ubiquinone + reduced [electron-transfer flavoprotein] = a ubiquinol + oxidized [electron-transfer flavoprotein] + H(+)</text>
        <dbReference type="Rhea" id="RHEA:24052"/>
        <dbReference type="Rhea" id="RHEA-COMP:9565"/>
        <dbReference type="Rhea" id="RHEA-COMP:9566"/>
        <dbReference type="Rhea" id="RHEA-COMP:10685"/>
        <dbReference type="Rhea" id="RHEA-COMP:10686"/>
        <dbReference type="ChEBI" id="CHEBI:15378"/>
        <dbReference type="ChEBI" id="CHEBI:16389"/>
        <dbReference type="ChEBI" id="CHEBI:17976"/>
        <dbReference type="ChEBI" id="CHEBI:57692"/>
        <dbReference type="ChEBI" id="CHEBI:58307"/>
        <dbReference type="EC" id="1.5.5.1"/>
    </reaction>
</comment>
<evidence type="ECO:0000256" key="2">
    <source>
        <dbReference type="ARBA" id="ARBA00002819"/>
    </source>
</evidence>
<evidence type="ECO:0000259" key="16">
    <source>
        <dbReference type="Pfam" id="PF21162"/>
    </source>
</evidence>
<reference evidence="17 18" key="1">
    <citation type="journal article" date="2011" name="J. Bacteriol.">
        <title>Complete genome sequence of the industrial strain Ketogulonicigenium vulgare WSH-001.</title>
        <authorList>
            <person name="Liu L."/>
            <person name="Li Y."/>
            <person name="Zhang J."/>
            <person name="Zhou Z."/>
            <person name="Liu J."/>
            <person name="Li X."/>
            <person name="Zhou J."/>
            <person name="Du G."/>
            <person name="Wang L."/>
            <person name="Chen J."/>
        </authorList>
    </citation>
    <scope>NUCLEOTIDE SEQUENCE [LARGE SCALE GENOMIC DNA]</scope>
    <source>
        <strain evidence="17 18">WSH-001</strain>
    </source>
</reference>
<dbReference type="PANTHER" id="PTHR10617:SF107">
    <property type="entry name" value="ELECTRON TRANSFER FLAVOPROTEIN-UBIQUINONE OXIDOREDUCTASE, MITOCHONDRIAL"/>
    <property type="match status" value="1"/>
</dbReference>
<dbReference type="Pfam" id="PF21162">
    <property type="entry name" value="ETFQO_UQ-bd"/>
    <property type="match status" value="1"/>
</dbReference>
<keyword evidence="10 14" id="KW-0408">Iron</keyword>
<evidence type="ECO:0000256" key="1">
    <source>
        <dbReference type="ARBA" id="ARBA00001974"/>
    </source>
</evidence>
<dbReference type="HOGENOM" id="CLU_009667_4_0_5"/>
<evidence type="ECO:0000256" key="4">
    <source>
        <dbReference type="ARBA" id="ARBA00022485"/>
    </source>
</evidence>
<evidence type="ECO:0000256" key="12">
    <source>
        <dbReference type="ARBA" id="ARBA00023075"/>
    </source>
</evidence>
<dbReference type="Proteomes" id="UP000000692">
    <property type="component" value="Chromosome"/>
</dbReference>
<name>F9Y8F6_KETVW</name>
<dbReference type="Gene3D" id="3.30.70.20">
    <property type="match status" value="1"/>
</dbReference>
<keyword evidence="5 14" id="KW-0285">Flavoprotein</keyword>
<dbReference type="AlphaFoldDB" id="F9Y8F6"/>
<protein>
    <recommendedName>
        <fullName evidence="14">Electron transfer flavoprotein-ubiquinone oxidoreductase</fullName>
        <shortName evidence="14">ETF-QO</shortName>
        <ecNumber evidence="14">1.5.5.1</ecNumber>
    </recommendedName>
</protein>
<dbReference type="InterPro" id="IPR049398">
    <property type="entry name" value="ETF-QO/FixC_UQ-bd"/>
</dbReference>
<comment type="function">
    <text evidence="2 14">Accepts electrons from ETF and reduces ubiquinone.</text>
</comment>
<dbReference type="Gene3D" id="3.50.50.60">
    <property type="entry name" value="FAD/NAD(P)-binding domain"/>
    <property type="match status" value="1"/>
</dbReference>
<sequence>MTRDVMEYDVIIVGAGPAGLSAAIRLKQLSPDLSVVVLEKGAEVGAHILSGAVLDTSALSRLIPDWAARGAPIRQAVTEDQMLLLGASRHLRIPNMLMPPMMHNDGAFIVSMGEVTAWMAREAEALGVEIFAGMAASELLFDDAGAVQGVVAGEFGLIADPENPAGIPGPHYEPGVALHGKYTMLAEGARGSLSKQVIAHFDLDADCDVPKFGIGLKELWQIDPAQHVPGRVTHVMGWPLGLGTTGGGFIYHAEGGLVSIGLIVDLNYKNPYLDPYLEFQRLKHHPLIAKLLSGGQRIGYGARAVTKGGFQSIPQSAFAGGMLLGCAAGLVNLPRIKGNHNAMQSGIDAAEAAFAAIGAGRAGDRVADYDQTLRTGPVGQDLRPVRNVAPLNGRFGLLGGLALGGFDMWCQTLFKASIFGTLLHGKTDAAATQPASQHRPIDYPKPDGVLSFDRVTNLAYSGTNHDEGQPAHLRLTDPALPLSLNLPIYAEPAQRYCPAGVYEIVTDDNGPRFQINFQNCVHCKTCDIKDPAQNITWVTPQGGDGPTYPGM</sequence>
<dbReference type="PATRIC" id="fig|759362.5.peg.134"/>
<dbReference type="eggNOG" id="COG0644">
    <property type="taxonomic scope" value="Bacteria"/>
</dbReference>
<dbReference type="InterPro" id="IPR007859">
    <property type="entry name" value="ETF-QO/FixX_C"/>
</dbReference>
<dbReference type="GO" id="GO:0046872">
    <property type="term" value="F:metal ion binding"/>
    <property type="evidence" value="ECO:0007669"/>
    <property type="project" value="UniProtKB-KW"/>
</dbReference>
<dbReference type="EMBL" id="CP002018">
    <property type="protein sequence ID" value="AEM39965.1"/>
    <property type="molecule type" value="Genomic_DNA"/>
</dbReference>
<dbReference type="Pfam" id="PF01946">
    <property type="entry name" value="Thi4"/>
    <property type="match status" value="1"/>
</dbReference>
<keyword evidence="18" id="KW-1185">Reference proteome</keyword>
<proteinExistence type="predicted"/>
<dbReference type="OrthoDB" id="9766632at2"/>
<organism evidence="17 18">
    <name type="scientific">Ketogulonicigenium vulgare (strain WSH-001)</name>
    <dbReference type="NCBI Taxonomy" id="759362"/>
    <lineage>
        <taxon>Bacteria</taxon>
        <taxon>Pseudomonadati</taxon>
        <taxon>Pseudomonadota</taxon>
        <taxon>Alphaproteobacteria</taxon>
        <taxon>Rhodobacterales</taxon>
        <taxon>Roseobacteraceae</taxon>
        <taxon>Ketogulonicigenium</taxon>
    </lineage>
</organism>
<evidence type="ECO:0000256" key="9">
    <source>
        <dbReference type="ARBA" id="ARBA00023002"/>
    </source>
</evidence>
<evidence type="ECO:0000256" key="14">
    <source>
        <dbReference type="RuleBase" id="RU366068"/>
    </source>
</evidence>
<keyword evidence="6 14" id="KW-0479">Metal-binding</keyword>
<dbReference type="Pfam" id="PF05187">
    <property type="entry name" value="Fer4_ETF_QO"/>
    <property type="match status" value="1"/>
</dbReference>
<keyword evidence="4" id="KW-0004">4Fe-4S</keyword>
<dbReference type="InterPro" id="IPR036188">
    <property type="entry name" value="FAD/NAD-bd_sf"/>
</dbReference>
<evidence type="ECO:0000256" key="11">
    <source>
        <dbReference type="ARBA" id="ARBA00023014"/>
    </source>
</evidence>
<dbReference type="InterPro" id="IPR040156">
    <property type="entry name" value="ETF-QO"/>
</dbReference>
<dbReference type="SUPFAM" id="SSF54373">
    <property type="entry name" value="FAD-linked reductases, C-terminal domain"/>
    <property type="match status" value="1"/>
</dbReference>
<evidence type="ECO:0000313" key="17">
    <source>
        <dbReference type="EMBL" id="AEM39965.1"/>
    </source>
</evidence>
<dbReference type="RefSeq" id="WP_014537448.1">
    <property type="nucleotide sequence ID" value="NC_017384.1"/>
</dbReference>
<dbReference type="PANTHER" id="PTHR10617">
    <property type="entry name" value="ELECTRON TRANSFER FLAVOPROTEIN-UBIQUINONE OXIDOREDUCTASE"/>
    <property type="match status" value="1"/>
</dbReference>
<dbReference type="FunFam" id="3.30.70.20:FF:000012">
    <property type="entry name" value="Electron transfer flavoprotein-ubiquinone oxidoreductase, mitochondrial"/>
    <property type="match status" value="1"/>
</dbReference>
<comment type="cofactor">
    <cofactor evidence="14">
        <name>[4Fe-4S] cluster</name>
        <dbReference type="ChEBI" id="CHEBI:49883"/>
    </cofactor>
    <text evidence="14">Binds 1 [4Fe-4S] cluster.</text>
</comment>
<dbReference type="GO" id="GO:0051539">
    <property type="term" value="F:4 iron, 4 sulfur cluster binding"/>
    <property type="evidence" value="ECO:0007669"/>
    <property type="project" value="UniProtKB-UniRule"/>
</dbReference>
<evidence type="ECO:0000259" key="15">
    <source>
        <dbReference type="Pfam" id="PF05187"/>
    </source>
</evidence>
<gene>
    <name evidence="17" type="ordered locus">KVU_0126</name>
</gene>
<comment type="cofactor">
    <cofactor evidence="1 14">
        <name>FAD</name>
        <dbReference type="ChEBI" id="CHEBI:57692"/>
    </cofactor>
</comment>
<dbReference type="eggNOG" id="COG2440">
    <property type="taxonomic scope" value="Bacteria"/>
</dbReference>
<evidence type="ECO:0000256" key="8">
    <source>
        <dbReference type="ARBA" id="ARBA00022982"/>
    </source>
</evidence>
<evidence type="ECO:0000256" key="6">
    <source>
        <dbReference type="ARBA" id="ARBA00022723"/>
    </source>
</evidence>
<dbReference type="EC" id="1.5.5.1" evidence="14"/>
<evidence type="ECO:0000256" key="3">
    <source>
        <dbReference type="ARBA" id="ARBA00022448"/>
    </source>
</evidence>
<keyword evidence="7 14" id="KW-0274">FAD</keyword>
<keyword evidence="9 14" id="KW-0560">Oxidoreductase</keyword>
<evidence type="ECO:0000313" key="18">
    <source>
        <dbReference type="Proteomes" id="UP000000692"/>
    </source>
</evidence>
<feature type="domain" description="ETF-QO/FixX C-terminal" evidence="15">
    <location>
        <begin position="448"/>
        <end position="548"/>
    </location>
</feature>
<dbReference type="SUPFAM" id="SSF54862">
    <property type="entry name" value="4Fe-4S ferredoxins"/>
    <property type="match status" value="1"/>
</dbReference>